<dbReference type="RefSeq" id="WP_009560641.1">
    <property type="nucleotide sequence ID" value="NZ_AYZN01000008.1"/>
</dbReference>
<dbReference type="EMBL" id="CAKD01000029">
    <property type="protein sequence ID" value="CCI86073.1"/>
    <property type="molecule type" value="Genomic_DNA"/>
</dbReference>
<keyword evidence="4" id="KW-1185">Reference proteome</keyword>
<gene>
    <name evidence="3" type="ORF">BN53_08410</name>
</gene>
<dbReference type="PANTHER" id="PTHR48081:SF6">
    <property type="entry name" value="PEPTIDASE S9 PROLYL OLIGOPEPTIDASE CATALYTIC DOMAIN-CONTAINING PROTEIN"/>
    <property type="match status" value="1"/>
</dbReference>
<dbReference type="SUPFAM" id="SSF53474">
    <property type="entry name" value="alpha/beta-Hydrolases"/>
    <property type="match status" value="1"/>
</dbReference>
<comment type="caution">
    <text evidence="3">The sequence shown here is derived from an EMBL/GenBank/DDBJ whole genome shotgun (WGS) entry which is preliminary data.</text>
</comment>
<protein>
    <submittedName>
        <fullName evidence="3">Acetyl esterase</fullName>
        <ecNumber evidence="3">3.5.1.-</ecNumber>
    </submittedName>
</protein>
<evidence type="ECO:0000313" key="4">
    <source>
        <dbReference type="Proteomes" id="UP000009311"/>
    </source>
</evidence>
<reference evidence="3 4" key="1">
    <citation type="submission" date="2012-06" db="EMBL/GenBank/DDBJ databases">
        <title>Draft Genome Sequence of Lactobacillus pasteurii CRBIP 24.76T.</title>
        <authorList>
            <person name="Cousin S."/>
            <person name="Bouchier C."/>
            <person name="Loux V."/>
            <person name="Ma L."/>
            <person name="Creno S."/>
            <person name="Bizet C."/>
            <person name="Clermont D."/>
        </authorList>
    </citation>
    <scope>NUCLEOTIDE SEQUENCE [LARGE SCALE GENOMIC DNA]</scope>
    <source>
        <strain evidence="4">CRBIP 24.76T</strain>
    </source>
</reference>
<dbReference type="STRING" id="1423790.BN53_08410"/>
<dbReference type="AlphaFoldDB" id="I7LET9"/>
<name>I7LET9_9LACO</name>
<sequence length="257" mass="28646">MKQASLTLKNFNGREFSLKSYTAENENRPLMLVIPGGSFDHLSQKESEPVALAYYKAGFNTAIVQYNLIGDPGMIYPDAALDVLTAIKYYRQNMSGVIADKIYTIGFSAGGHVASVANYFATSKDYQAEYGYYQAEVVPNKTILGYPLIDIKKIGFPLPDGAEEMLPADPKINDTALAVTRETPATFMFQALDDQIVLVDNSISYLEALRKAKVRSELHLFEKGGHGFGLANYHDHDWPNDPHLASWFELSLAWLEF</sequence>
<feature type="domain" description="BD-FAE-like" evidence="2">
    <location>
        <begin position="24"/>
        <end position="156"/>
    </location>
</feature>
<dbReference type="EC" id="3.5.1.-" evidence="3"/>
<dbReference type="GO" id="GO:0016787">
    <property type="term" value="F:hydrolase activity"/>
    <property type="evidence" value="ECO:0007669"/>
    <property type="project" value="UniProtKB-KW"/>
</dbReference>
<dbReference type="InterPro" id="IPR029058">
    <property type="entry name" value="AB_hydrolase_fold"/>
</dbReference>
<evidence type="ECO:0000256" key="1">
    <source>
        <dbReference type="ARBA" id="ARBA00022801"/>
    </source>
</evidence>
<evidence type="ECO:0000313" key="3">
    <source>
        <dbReference type="EMBL" id="CCI86073.1"/>
    </source>
</evidence>
<dbReference type="Pfam" id="PF20434">
    <property type="entry name" value="BD-FAE"/>
    <property type="match status" value="1"/>
</dbReference>
<dbReference type="InterPro" id="IPR049492">
    <property type="entry name" value="BD-FAE-like_dom"/>
</dbReference>
<dbReference type="Gene3D" id="3.40.50.1820">
    <property type="entry name" value="alpha/beta hydrolase"/>
    <property type="match status" value="1"/>
</dbReference>
<evidence type="ECO:0000259" key="2">
    <source>
        <dbReference type="Pfam" id="PF20434"/>
    </source>
</evidence>
<dbReference type="Proteomes" id="UP000009311">
    <property type="component" value="Unassembled WGS sequence"/>
</dbReference>
<dbReference type="OrthoDB" id="9794725at2"/>
<dbReference type="InterPro" id="IPR050300">
    <property type="entry name" value="GDXG_lipolytic_enzyme"/>
</dbReference>
<dbReference type="eggNOG" id="COG0657">
    <property type="taxonomic scope" value="Bacteria"/>
</dbReference>
<dbReference type="PANTHER" id="PTHR48081">
    <property type="entry name" value="AB HYDROLASE SUPERFAMILY PROTEIN C4A8.06C"/>
    <property type="match status" value="1"/>
</dbReference>
<dbReference type="PATRIC" id="fig|1423790.3.peg.1742"/>
<accession>I7LET9</accession>
<organism evidence="3 4">
    <name type="scientific">Lactobacillus pasteurii DSM 23907 = CRBIP 24.76</name>
    <dbReference type="NCBI Taxonomy" id="1423790"/>
    <lineage>
        <taxon>Bacteria</taxon>
        <taxon>Bacillati</taxon>
        <taxon>Bacillota</taxon>
        <taxon>Bacilli</taxon>
        <taxon>Lactobacillales</taxon>
        <taxon>Lactobacillaceae</taxon>
        <taxon>Lactobacillus</taxon>
    </lineage>
</organism>
<keyword evidence="1 3" id="KW-0378">Hydrolase</keyword>
<proteinExistence type="predicted"/>